<gene>
    <name evidence="3" type="ORF">CSUB01_03698</name>
</gene>
<dbReference type="Proteomes" id="UP000027238">
    <property type="component" value="Unassembled WGS sequence"/>
</dbReference>
<keyword evidence="4" id="KW-1185">Reference proteome</keyword>
<sequence length="565" mass="63119">MALTQTVTIINNSGKIISTGKHLAGIFKEAKASYQEKKAAIKADREFLKRAQTLDTARDPPPEAFDRRYSHDDGRSVASSRRSHRSGRSQASHRYHDRDIEYYPRRALTENNLKAHSEVSSVTPSRAPPPTAYQAPYAETAPRDVAMSRPVMHHYTTVPTCSESLADSATIRGSMVPRTMSAPVMANGHKEKDIDMDLAYGNIPPDLQDRTDLDPLTKEKEAKTLVARVEGLLDEAKCVHHSANATIAHLQGNPDAAAAVALTLAELSTLLKQMSPAFLSVIKGGSPAVFALLASPQFLIAAGASIGITVVMFGGWKIVKQIKDAQAQRQAAIANAIAFEAQPAPQPIEYDYPPEEYDPYAQPREGSVTYEEAYVLDPRLDEELSSIESWRRGIAPFGEDESADMELISPEAARSIRGDPDTRTERSFRTHRSSKTHRSSRTERTERTEKSSRSHRSMRESEDPERKSSIARSERDAESVASSHRSHRSSKSKRSERVSTLAIEDGSRQKVDEAIEAVLRPKKNNMLKTLFKKKEKEHRDRDEREGFILQEKEEEEEEEEEEEAY</sequence>
<feature type="transmembrane region" description="Helical" evidence="2">
    <location>
        <begin position="298"/>
        <end position="319"/>
    </location>
</feature>
<reference evidence="4" key="1">
    <citation type="journal article" date="2014" name="Genome Announc.">
        <title>Draft genome sequence of Colletotrichum sublineola, a destructive pathogen of cultivated sorghum.</title>
        <authorList>
            <person name="Baroncelli R."/>
            <person name="Sanz-Martin J.M."/>
            <person name="Rech G.E."/>
            <person name="Sukno S.A."/>
            <person name="Thon M.R."/>
        </authorList>
    </citation>
    <scope>NUCLEOTIDE SEQUENCE [LARGE SCALE GENOMIC DNA]</scope>
    <source>
        <strain evidence="4">TX430BB</strain>
    </source>
</reference>
<feature type="compositionally biased region" description="Basic and acidic residues" evidence="1">
    <location>
        <begin position="94"/>
        <end position="103"/>
    </location>
</feature>
<feature type="compositionally biased region" description="Basic and acidic residues" evidence="1">
    <location>
        <begin position="414"/>
        <end position="428"/>
    </location>
</feature>
<keyword evidence="2" id="KW-1133">Transmembrane helix</keyword>
<feature type="compositionally biased region" description="Basic and acidic residues" evidence="1">
    <location>
        <begin position="440"/>
        <end position="478"/>
    </location>
</feature>
<evidence type="ECO:0000313" key="3">
    <source>
        <dbReference type="EMBL" id="KDN64125.1"/>
    </source>
</evidence>
<feature type="compositionally biased region" description="Basic residues" evidence="1">
    <location>
        <begin position="81"/>
        <end position="93"/>
    </location>
</feature>
<keyword evidence="2" id="KW-0812">Transmembrane</keyword>
<dbReference type="EMBL" id="JMSE01001158">
    <property type="protein sequence ID" value="KDN64125.1"/>
    <property type="molecule type" value="Genomic_DNA"/>
</dbReference>
<evidence type="ECO:0000313" key="4">
    <source>
        <dbReference type="Proteomes" id="UP000027238"/>
    </source>
</evidence>
<evidence type="ECO:0000256" key="2">
    <source>
        <dbReference type="SAM" id="Phobius"/>
    </source>
</evidence>
<feature type="region of interest" description="Disordered" evidence="1">
    <location>
        <begin position="410"/>
        <end position="511"/>
    </location>
</feature>
<dbReference type="eggNOG" id="ENOG502S7RC">
    <property type="taxonomic scope" value="Eukaryota"/>
</dbReference>
<feature type="compositionally biased region" description="Basic residues" evidence="1">
    <location>
        <begin position="429"/>
        <end position="439"/>
    </location>
</feature>
<organism evidence="3 4">
    <name type="scientific">Colletotrichum sublineola</name>
    <name type="common">Sorghum anthracnose fungus</name>
    <dbReference type="NCBI Taxonomy" id="1173701"/>
    <lineage>
        <taxon>Eukaryota</taxon>
        <taxon>Fungi</taxon>
        <taxon>Dikarya</taxon>
        <taxon>Ascomycota</taxon>
        <taxon>Pezizomycotina</taxon>
        <taxon>Sordariomycetes</taxon>
        <taxon>Hypocreomycetidae</taxon>
        <taxon>Glomerellales</taxon>
        <taxon>Glomerellaceae</taxon>
        <taxon>Colletotrichum</taxon>
        <taxon>Colletotrichum graminicola species complex</taxon>
    </lineage>
</organism>
<dbReference type="STRING" id="1173701.A0A066XDN5"/>
<feature type="region of interest" description="Disordered" evidence="1">
    <location>
        <begin position="530"/>
        <end position="565"/>
    </location>
</feature>
<evidence type="ECO:0000256" key="1">
    <source>
        <dbReference type="SAM" id="MobiDB-lite"/>
    </source>
</evidence>
<feature type="region of interest" description="Disordered" evidence="1">
    <location>
        <begin position="52"/>
        <end position="103"/>
    </location>
</feature>
<feature type="compositionally biased region" description="Basic residues" evidence="1">
    <location>
        <begin position="484"/>
        <end position="494"/>
    </location>
</feature>
<dbReference type="HOGENOM" id="CLU_022040_0_0_1"/>
<name>A0A066XDN5_COLSU</name>
<feature type="compositionally biased region" description="Basic and acidic residues" evidence="1">
    <location>
        <begin position="56"/>
        <end position="75"/>
    </location>
</feature>
<dbReference type="OMA" id="SGVEMWR"/>
<proteinExistence type="predicted"/>
<keyword evidence="2" id="KW-0472">Membrane</keyword>
<feature type="compositionally biased region" description="Basic and acidic residues" evidence="1">
    <location>
        <begin position="532"/>
        <end position="546"/>
    </location>
</feature>
<dbReference type="AlphaFoldDB" id="A0A066XDN5"/>
<accession>A0A066XDN5</accession>
<comment type="caution">
    <text evidence="3">The sequence shown here is derived from an EMBL/GenBank/DDBJ whole genome shotgun (WGS) entry which is preliminary data.</text>
</comment>
<feature type="compositionally biased region" description="Acidic residues" evidence="1">
    <location>
        <begin position="552"/>
        <end position="565"/>
    </location>
</feature>
<protein>
    <submittedName>
        <fullName evidence="3">Uncharacterized protein</fullName>
    </submittedName>
</protein>
<dbReference type="OrthoDB" id="5402307at2759"/>